<gene>
    <name evidence="1" type="ORF">HMPREF0970_01455</name>
</gene>
<dbReference type="Proteomes" id="UP000003150">
    <property type="component" value="Unassembled WGS sequence"/>
</dbReference>
<name>D4TZR9_9ACTO</name>
<dbReference type="HOGENOM" id="CLU_2875608_0_0_11"/>
<reference evidence="1 2" key="1">
    <citation type="submission" date="2009-10" db="EMBL/GenBank/DDBJ databases">
        <authorList>
            <person name="Weinstock G."/>
            <person name="Sodergren E."/>
            <person name="Clifton S."/>
            <person name="Fulton L."/>
            <person name="Fulton B."/>
            <person name="Courtney L."/>
            <person name="Fronick C."/>
            <person name="Harrison M."/>
            <person name="Strong C."/>
            <person name="Farmer C."/>
            <person name="Delahaunty K."/>
            <person name="Markovic C."/>
            <person name="Hall O."/>
            <person name="Minx P."/>
            <person name="Tomlinson C."/>
            <person name="Mitreva M."/>
            <person name="Nelson J."/>
            <person name="Hou S."/>
            <person name="Wollam A."/>
            <person name="Pepin K.H."/>
            <person name="Johnson M."/>
            <person name="Bhonagiri V."/>
            <person name="Nash W.E."/>
            <person name="Warren W."/>
            <person name="Chinwalla A."/>
            <person name="Mardis E.R."/>
            <person name="Wilson R.K."/>
        </authorList>
    </citation>
    <scope>NUCLEOTIDE SEQUENCE [LARGE SCALE GENOMIC DNA]</scope>
    <source>
        <strain evidence="1 2">F0309</strain>
    </source>
</reference>
<evidence type="ECO:0000313" key="1">
    <source>
        <dbReference type="EMBL" id="EFF79574.1"/>
    </source>
</evidence>
<sequence length="63" mass="7186">MLLQTSSIRAAFRADYLALVTNVVNPTAFLRKKVDFGLRLTTFVTRVLTEGFKMLWFDDVCNA</sequence>
<protein>
    <submittedName>
        <fullName evidence="1">Uncharacterized protein</fullName>
    </submittedName>
</protein>
<proteinExistence type="predicted"/>
<comment type="caution">
    <text evidence="1">The sequence shown here is derived from an EMBL/GenBank/DDBJ whole genome shotgun (WGS) entry which is preliminary data.</text>
</comment>
<organism evidence="1 2">
    <name type="scientific">Schaalia odontolytica F0309</name>
    <dbReference type="NCBI Taxonomy" id="649742"/>
    <lineage>
        <taxon>Bacteria</taxon>
        <taxon>Bacillati</taxon>
        <taxon>Actinomycetota</taxon>
        <taxon>Actinomycetes</taxon>
        <taxon>Actinomycetales</taxon>
        <taxon>Actinomycetaceae</taxon>
        <taxon>Schaalia</taxon>
    </lineage>
</organism>
<dbReference type="EMBL" id="ACYT02000045">
    <property type="protein sequence ID" value="EFF79574.1"/>
    <property type="molecule type" value="Genomic_DNA"/>
</dbReference>
<dbReference type="AlphaFoldDB" id="D4TZR9"/>
<evidence type="ECO:0000313" key="2">
    <source>
        <dbReference type="Proteomes" id="UP000003150"/>
    </source>
</evidence>
<accession>D4TZR9</accession>